<dbReference type="EMBL" id="JARPUR010000002">
    <property type="protein sequence ID" value="KAK4882242.1"/>
    <property type="molecule type" value="Genomic_DNA"/>
</dbReference>
<name>A0AAN7SHX0_9COLE</name>
<feature type="compositionally biased region" description="Basic and acidic residues" evidence="1">
    <location>
        <begin position="8"/>
        <end position="18"/>
    </location>
</feature>
<protein>
    <submittedName>
        <fullName evidence="2">Uncharacterized protein</fullName>
    </submittedName>
</protein>
<organism evidence="2 3">
    <name type="scientific">Aquatica leii</name>
    <dbReference type="NCBI Taxonomy" id="1421715"/>
    <lineage>
        <taxon>Eukaryota</taxon>
        <taxon>Metazoa</taxon>
        <taxon>Ecdysozoa</taxon>
        <taxon>Arthropoda</taxon>
        <taxon>Hexapoda</taxon>
        <taxon>Insecta</taxon>
        <taxon>Pterygota</taxon>
        <taxon>Neoptera</taxon>
        <taxon>Endopterygota</taxon>
        <taxon>Coleoptera</taxon>
        <taxon>Polyphaga</taxon>
        <taxon>Elateriformia</taxon>
        <taxon>Elateroidea</taxon>
        <taxon>Lampyridae</taxon>
        <taxon>Luciolinae</taxon>
        <taxon>Aquatica</taxon>
    </lineage>
</organism>
<dbReference type="AlphaFoldDB" id="A0AAN7SHX0"/>
<sequence length="129" mass="14851">MRKRRRSEIRDEIFEKSRKTQRSPNKTQSDDGKLDLLVKMVQGLTEDVKLGKNAVDSGHVNNIIFDAAIHIIRGSVHASMRAREYKVEILFASDWSIDHATCECPRGDSHLGLCLLCQQFLLYFKLYLD</sequence>
<evidence type="ECO:0000256" key="1">
    <source>
        <dbReference type="SAM" id="MobiDB-lite"/>
    </source>
</evidence>
<proteinExistence type="predicted"/>
<accession>A0AAN7SHX0</accession>
<reference evidence="3" key="1">
    <citation type="submission" date="2023-01" db="EMBL/GenBank/DDBJ databases">
        <title>Key to firefly adult light organ development and bioluminescence: homeobox transcription factors regulate luciferase expression and transportation to peroxisome.</title>
        <authorList>
            <person name="Fu X."/>
        </authorList>
    </citation>
    <scope>NUCLEOTIDE SEQUENCE [LARGE SCALE GENOMIC DNA]</scope>
</reference>
<feature type="region of interest" description="Disordered" evidence="1">
    <location>
        <begin position="1"/>
        <end position="32"/>
    </location>
</feature>
<evidence type="ECO:0000313" key="3">
    <source>
        <dbReference type="Proteomes" id="UP001353858"/>
    </source>
</evidence>
<keyword evidence="3" id="KW-1185">Reference proteome</keyword>
<gene>
    <name evidence="2" type="ORF">RN001_005561</name>
</gene>
<evidence type="ECO:0000313" key="2">
    <source>
        <dbReference type="EMBL" id="KAK4882242.1"/>
    </source>
</evidence>
<dbReference type="Proteomes" id="UP001353858">
    <property type="component" value="Unassembled WGS sequence"/>
</dbReference>
<comment type="caution">
    <text evidence="2">The sequence shown here is derived from an EMBL/GenBank/DDBJ whole genome shotgun (WGS) entry which is preliminary data.</text>
</comment>